<evidence type="ECO:0000256" key="1">
    <source>
        <dbReference type="SAM" id="SignalP"/>
    </source>
</evidence>
<proteinExistence type="predicted"/>
<dbReference type="STRING" id="500610.SAMN02799615_04050"/>
<keyword evidence="1" id="KW-0732">Signal</keyword>
<dbReference type="RefSeq" id="WP_051548300.1">
    <property type="nucleotide sequence ID" value="NZ_FONH01000026.1"/>
</dbReference>
<dbReference type="Pfam" id="PF00174">
    <property type="entry name" value="Oxidored_molyb"/>
    <property type="match status" value="1"/>
</dbReference>
<dbReference type="InterPro" id="IPR036374">
    <property type="entry name" value="OxRdtase_Mopterin-bd_sf"/>
</dbReference>
<accession>A0A1I2JGT3</accession>
<feature type="chain" id="PRO_5011652688" description="Oxidoreductase molybdopterin-binding domain-containing protein" evidence="1">
    <location>
        <begin position="25"/>
        <end position="166"/>
    </location>
</feature>
<gene>
    <name evidence="3" type="ORF">SAMN02799615_04050</name>
</gene>
<evidence type="ECO:0000313" key="3">
    <source>
        <dbReference type="EMBL" id="SFF54052.1"/>
    </source>
</evidence>
<name>A0A1I2JGT3_9GAMM</name>
<organism evidence="3 4">
    <name type="scientific">Dyella marensis</name>
    <dbReference type="NCBI Taxonomy" id="500610"/>
    <lineage>
        <taxon>Bacteria</taxon>
        <taxon>Pseudomonadati</taxon>
        <taxon>Pseudomonadota</taxon>
        <taxon>Gammaproteobacteria</taxon>
        <taxon>Lysobacterales</taxon>
        <taxon>Rhodanobacteraceae</taxon>
        <taxon>Dyella</taxon>
    </lineage>
</organism>
<evidence type="ECO:0000259" key="2">
    <source>
        <dbReference type="Pfam" id="PF00174"/>
    </source>
</evidence>
<dbReference type="Proteomes" id="UP000199477">
    <property type="component" value="Unassembled WGS sequence"/>
</dbReference>
<feature type="domain" description="Oxidoreductase molybdopterin-binding" evidence="2">
    <location>
        <begin position="65"/>
        <end position="163"/>
    </location>
</feature>
<dbReference type="InterPro" id="IPR000572">
    <property type="entry name" value="OxRdtase_Mopterin-bd_dom"/>
</dbReference>
<dbReference type="EMBL" id="FONH01000026">
    <property type="protein sequence ID" value="SFF54052.1"/>
    <property type="molecule type" value="Genomic_DNA"/>
</dbReference>
<dbReference type="AlphaFoldDB" id="A0A1I2JGT3"/>
<evidence type="ECO:0000313" key="4">
    <source>
        <dbReference type="Proteomes" id="UP000199477"/>
    </source>
</evidence>
<feature type="signal peptide" evidence="1">
    <location>
        <begin position="1"/>
        <end position="24"/>
    </location>
</feature>
<sequence length="166" mass="17752">MRRASHGRFAWFFLACLLAFGLHAAEPSPSLRVVVDGKATVFDRTALAALPQAKLTAAVHDEKPAEWSGVALAELLRRAGALDKPLRGKGLALFVRVTATDHYQAVFALAELDPSIGGKTVLLADARDGQSLATDGPFRLVVPDDKRAARWVRGIVSIEVVDGTAQ</sequence>
<keyword evidence="4" id="KW-1185">Reference proteome</keyword>
<reference evidence="4" key="1">
    <citation type="submission" date="2016-10" db="EMBL/GenBank/DDBJ databases">
        <authorList>
            <person name="Varghese N."/>
            <person name="Submissions S."/>
        </authorList>
    </citation>
    <scope>NUCLEOTIDE SEQUENCE [LARGE SCALE GENOMIC DNA]</scope>
    <source>
        <strain evidence="4">UNC178MFTsu3.1</strain>
    </source>
</reference>
<dbReference type="Gene3D" id="3.90.420.10">
    <property type="entry name" value="Oxidoreductase, molybdopterin-binding domain"/>
    <property type="match status" value="1"/>
</dbReference>
<protein>
    <recommendedName>
        <fullName evidence="2">Oxidoreductase molybdopterin-binding domain-containing protein</fullName>
    </recommendedName>
</protein>
<dbReference type="SUPFAM" id="SSF56524">
    <property type="entry name" value="Oxidoreductase molybdopterin-binding domain"/>
    <property type="match status" value="1"/>
</dbReference>